<evidence type="ECO:0000313" key="5">
    <source>
        <dbReference type="Proteomes" id="UP000886520"/>
    </source>
</evidence>
<dbReference type="OrthoDB" id="1484002at2759"/>
<feature type="region of interest" description="Disordered" evidence="2">
    <location>
        <begin position="689"/>
        <end position="730"/>
    </location>
</feature>
<dbReference type="PROSITE" id="PS50966">
    <property type="entry name" value="ZF_SWIM"/>
    <property type="match status" value="1"/>
</dbReference>
<protein>
    <recommendedName>
        <fullName evidence="3">SWIM-type domain-containing protein</fullName>
    </recommendedName>
</protein>
<dbReference type="PANTHER" id="PTHR33977">
    <property type="entry name" value="ZINC ION BINDING PROTEIN"/>
    <property type="match status" value="1"/>
</dbReference>
<keyword evidence="5" id="KW-1185">Reference proteome</keyword>
<evidence type="ECO:0000259" key="3">
    <source>
        <dbReference type="PROSITE" id="PS50966"/>
    </source>
</evidence>
<proteinExistence type="predicted"/>
<dbReference type="InterPro" id="IPR048324">
    <property type="entry name" value="ZSWIM1-3_RNaseH-like"/>
</dbReference>
<feature type="compositionally biased region" description="Basic and acidic residues" evidence="2">
    <location>
        <begin position="689"/>
        <end position="710"/>
    </location>
</feature>
<dbReference type="PANTHER" id="PTHR33977:SF1">
    <property type="entry name" value="ZINC ION BINDING PROTEIN"/>
    <property type="match status" value="1"/>
</dbReference>
<dbReference type="AlphaFoldDB" id="A0A9D4ZCK7"/>
<dbReference type="InterPro" id="IPR007527">
    <property type="entry name" value="Znf_SWIM"/>
</dbReference>
<dbReference type="EMBL" id="JABFUD020000014">
    <property type="protein sequence ID" value="KAI5070538.1"/>
    <property type="molecule type" value="Genomic_DNA"/>
</dbReference>
<sequence>MGYCNTIRKSCVPHDRFWCAFGPKSSSSPPHTRKCVIDGDGNEASSQGASNSKKKRRPPLNKGMLLRGCQCHFQVKRLANEPDVGVILYIHPYHTNVDDEVCHSSSHDGDSSKFSPWISMHKKVWIANMLFCGFSPQQVMEKHIQAMQALHTQTTMDPTYSMVRDDFLSIKDVLNIGQKLSIDEYQWHDNDAESVRRWCMENKGNIFVYQHQDEKNSLDFVLGIQTPWQREMCFKHGNANLLAMDATFGTNKYKFNLYTILVFDSHRNGVPIAWVLTASATFESTRTWLTCFRNSMLDHHKSWEPGACMVDDAEQEIAALRVVFHQPILLCLWHVKRCWLKHLIRKVKDWPKRAEMFRALGAIMNMQGTCTSTEEVTKEEAKIMLESFYNQYSQENEFIMYLKTYWESKIEMWVWATRNFPHVGQDTNGSIEAYHGQLKSKFLGSTKRLVAQRVDWLLHKLTTSCLPHYWFLQQLKDNGFRRNNSIDMVVENSYQRALQIPDGHVTFVDTSKGVALVESISSPGQGYTVFNTDCEWACCTCKWAEQGNICKHQIKVMLMRGDTQASLVKQCMDMYKSWQLGRQPRGRMEAFSSAESPPTSVCAPMEEGEHEHFDSSTTQVNIQPLRQIFEELLVTVGGDKALIKEASDGLRRTLAHVNLVKAQPDMEAFSTMEDGFSNTLKRAKPFIEKRSSRRQERRSVHPFSRPEKQRKVSMQAKLDKKAKSATPNIL</sequence>
<evidence type="ECO:0000313" key="4">
    <source>
        <dbReference type="EMBL" id="KAI5070538.1"/>
    </source>
</evidence>
<feature type="domain" description="SWIM-type" evidence="3">
    <location>
        <begin position="527"/>
        <end position="561"/>
    </location>
</feature>
<keyword evidence="1" id="KW-0862">Zinc</keyword>
<evidence type="ECO:0000256" key="1">
    <source>
        <dbReference type="PROSITE-ProRule" id="PRU00325"/>
    </source>
</evidence>
<keyword evidence="1" id="KW-0479">Metal-binding</keyword>
<dbReference type="GO" id="GO:0008270">
    <property type="term" value="F:zinc ion binding"/>
    <property type="evidence" value="ECO:0007669"/>
    <property type="project" value="UniProtKB-KW"/>
</dbReference>
<evidence type="ECO:0000256" key="2">
    <source>
        <dbReference type="SAM" id="MobiDB-lite"/>
    </source>
</evidence>
<accession>A0A9D4ZCK7</accession>
<keyword evidence="1" id="KW-0863">Zinc-finger</keyword>
<gene>
    <name evidence="4" type="ORF">GOP47_0014881</name>
</gene>
<comment type="caution">
    <text evidence="4">The sequence shown here is derived from an EMBL/GenBank/DDBJ whole genome shotgun (WGS) entry which is preliminary data.</text>
</comment>
<name>A0A9D4ZCK7_ADICA</name>
<organism evidence="4 5">
    <name type="scientific">Adiantum capillus-veneris</name>
    <name type="common">Maidenhair fern</name>
    <dbReference type="NCBI Taxonomy" id="13818"/>
    <lineage>
        <taxon>Eukaryota</taxon>
        <taxon>Viridiplantae</taxon>
        <taxon>Streptophyta</taxon>
        <taxon>Embryophyta</taxon>
        <taxon>Tracheophyta</taxon>
        <taxon>Polypodiopsida</taxon>
        <taxon>Polypodiidae</taxon>
        <taxon>Polypodiales</taxon>
        <taxon>Pteridineae</taxon>
        <taxon>Pteridaceae</taxon>
        <taxon>Vittarioideae</taxon>
        <taxon>Adiantum</taxon>
    </lineage>
</organism>
<dbReference type="Proteomes" id="UP000886520">
    <property type="component" value="Chromosome 14"/>
</dbReference>
<feature type="region of interest" description="Disordered" evidence="2">
    <location>
        <begin position="24"/>
        <end position="61"/>
    </location>
</feature>
<reference evidence="4" key="1">
    <citation type="submission" date="2021-01" db="EMBL/GenBank/DDBJ databases">
        <title>Adiantum capillus-veneris genome.</title>
        <authorList>
            <person name="Fang Y."/>
            <person name="Liao Q."/>
        </authorList>
    </citation>
    <scope>NUCLEOTIDE SEQUENCE</scope>
    <source>
        <strain evidence="4">H3</strain>
        <tissue evidence="4">Leaf</tissue>
    </source>
</reference>
<dbReference type="Pfam" id="PF21056">
    <property type="entry name" value="ZSWIM1-3_RNaseH-like"/>
    <property type="match status" value="1"/>
</dbReference>